<evidence type="ECO:0000256" key="1">
    <source>
        <dbReference type="ARBA" id="ARBA00004123"/>
    </source>
</evidence>
<evidence type="ECO:0000256" key="9">
    <source>
        <dbReference type="ARBA" id="ARBA00061157"/>
    </source>
</evidence>
<dbReference type="OMA" id="YISCHAK"/>
<keyword evidence="7" id="KW-0804">Transcription</keyword>
<dbReference type="Gene3D" id="2.20.25.80">
    <property type="entry name" value="WRKY domain"/>
    <property type="match status" value="2"/>
</dbReference>
<feature type="compositionally biased region" description="Polar residues" evidence="10">
    <location>
        <begin position="23"/>
        <end position="68"/>
    </location>
</feature>
<dbReference type="Proteomes" id="UP000243459">
    <property type="component" value="Chromosome 3"/>
</dbReference>
<evidence type="ECO:0000256" key="10">
    <source>
        <dbReference type="SAM" id="MobiDB-lite"/>
    </source>
</evidence>
<dbReference type="GO" id="GO:0043565">
    <property type="term" value="F:sequence-specific DNA binding"/>
    <property type="evidence" value="ECO:0007669"/>
    <property type="project" value="InterPro"/>
</dbReference>
<dbReference type="PROSITE" id="PS50811">
    <property type="entry name" value="WRKY"/>
    <property type="match status" value="2"/>
</dbReference>
<evidence type="ECO:0000256" key="8">
    <source>
        <dbReference type="ARBA" id="ARBA00023242"/>
    </source>
</evidence>
<feature type="domain" description="WRKY" evidence="11">
    <location>
        <begin position="220"/>
        <end position="285"/>
    </location>
</feature>
<evidence type="ECO:0000259" key="11">
    <source>
        <dbReference type="PROSITE" id="PS50811"/>
    </source>
</evidence>
<evidence type="ECO:0000256" key="6">
    <source>
        <dbReference type="ARBA" id="ARBA00023125"/>
    </source>
</evidence>
<dbReference type="GO" id="GO:0046872">
    <property type="term" value="F:metal ion binding"/>
    <property type="evidence" value="ECO:0007669"/>
    <property type="project" value="UniProtKB-KW"/>
</dbReference>
<dbReference type="GO" id="GO:0003700">
    <property type="term" value="F:DNA-binding transcription factor activity"/>
    <property type="evidence" value="ECO:0007669"/>
    <property type="project" value="InterPro"/>
</dbReference>
<keyword evidence="5" id="KW-0805">Transcription regulation</keyword>
<name>A0A5P1FFV5_ASPOF</name>
<dbReference type="InterPro" id="IPR003657">
    <property type="entry name" value="WRKY_dom"/>
</dbReference>
<evidence type="ECO:0000256" key="4">
    <source>
        <dbReference type="ARBA" id="ARBA00022833"/>
    </source>
</evidence>
<accession>A0A5P1FFV5</accession>
<feature type="region of interest" description="Disordered" evidence="10">
    <location>
        <begin position="1"/>
        <end position="78"/>
    </location>
</feature>
<evidence type="ECO:0000313" key="12">
    <source>
        <dbReference type="EMBL" id="ONK75759.1"/>
    </source>
</evidence>
<dbReference type="PANTHER" id="PTHR31221">
    <property type="entry name" value="WRKY TRANSCRIPTION FACTOR PROTEIN 1-RELATED"/>
    <property type="match status" value="1"/>
</dbReference>
<dbReference type="Pfam" id="PF03106">
    <property type="entry name" value="WRKY"/>
    <property type="match status" value="2"/>
</dbReference>
<dbReference type="PANTHER" id="PTHR31221:SF343">
    <property type="entry name" value="WRKY TRANSCRIPTION FACTOR 4-RELATED"/>
    <property type="match status" value="1"/>
</dbReference>
<keyword evidence="3" id="KW-0677">Repeat</keyword>
<keyword evidence="13" id="KW-1185">Reference proteome</keyword>
<evidence type="ECO:0000256" key="5">
    <source>
        <dbReference type="ARBA" id="ARBA00023015"/>
    </source>
</evidence>
<evidence type="ECO:0000256" key="7">
    <source>
        <dbReference type="ARBA" id="ARBA00023163"/>
    </source>
</evidence>
<evidence type="ECO:0000256" key="2">
    <source>
        <dbReference type="ARBA" id="ARBA00022723"/>
    </source>
</evidence>
<evidence type="ECO:0000256" key="3">
    <source>
        <dbReference type="ARBA" id="ARBA00022737"/>
    </source>
</evidence>
<keyword evidence="8" id="KW-0539">Nucleus</keyword>
<dbReference type="GO" id="GO:0005634">
    <property type="term" value="C:nucleus"/>
    <property type="evidence" value="ECO:0007669"/>
    <property type="project" value="UniProtKB-SubCell"/>
</dbReference>
<feature type="compositionally biased region" description="Pro residues" evidence="10">
    <location>
        <begin position="1"/>
        <end position="10"/>
    </location>
</feature>
<feature type="compositionally biased region" description="Basic and acidic residues" evidence="10">
    <location>
        <begin position="188"/>
        <end position="201"/>
    </location>
</feature>
<dbReference type="FunFam" id="2.20.25.80:FF:000003">
    <property type="entry name" value="WRKY transcription factor 57"/>
    <property type="match status" value="1"/>
</dbReference>
<dbReference type="Gramene" id="ONK75759">
    <property type="protein sequence ID" value="ONK75759"/>
    <property type="gene ID" value="A4U43_C03F20230"/>
</dbReference>
<feature type="compositionally biased region" description="Acidic residues" evidence="10">
    <location>
        <begin position="177"/>
        <end position="187"/>
    </location>
</feature>
<dbReference type="EMBL" id="CM007383">
    <property type="protein sequence ID" value="ONK75759.1"/>
    <property type="molecule type" value="Genomic_DNA"/>
</dbReference>
<gene>
    <name evidence="12" type="ORF">A4U43_C03F20230</name>
</gene>
<keyword evidence="4" id="KW-0862">Zinc</keyword>
<feature type="compositionally biased region" description="Basic and acidic residues" evidence="10">
    <location>
        <begin position="128"/>
        <end position="143"/>
    </location>
</feature>
<dbReference type="SUPFAM" id="SSF118290">
    <property type="entry name" value="WRKY DNA-binding domain"/>
    <property type="match status" value="2"/>
</dbReference>
<feature type="region of interest" description="Disordered" evidence="10">
    <location>
        <begin position="126"/>
        <end position="211"/>
    </location>
</feature>
<dbReference type="OrthoDB" id="2021103at2759"/>
<dbReference type="InterPro" id="IPR036576">
    <property type="entry name" value="WRKY_dom_sf"/>
</dbReference>
<proteinExistence type="inferred from homology"/>
<evidence type="ECO:0000313" key="13">
    <source>
        <dbReference type="Proteomes" id="UP000243459"/>
    </source>
</evidence>
<feature type="domain" description="WRKY" evidence="11">
    <location>
        <begin position="77"/>
        <end position="135"/>
    </location>
</feature>
<organism evidence="12 13">
    <name type="scientific">Asparagus officinalis</name>
    <name type="common">Garden asparagus</name>
    <dbReference type="NCBI Taxonomy" id="4686"/>
    <lineage>
        <taxon>Eukaryota</taxon>
        <taxon>Viridiplantae</taxon>
        <taxon>Streptophyta</taxon>
        <taxon>Embryophyta</taxon>
        <taxon>Tracheophyta</taxon>
        <taxon>Spermatophyta</taxon>
        <taxon>Magnoliopsida</taxon>
        <taxon>Liliopsida</taxon>
        <taxon>Asparagales</taxon>
        <taxon>Asparagaceae</taxon>
        <taxon>Asparagoideae</taxon>
        <taxon>Asparagus</taxon>
    </lineage>
</organism>
<keyword evidence="2" id="KW-0479">Metal-binding</keyword>
<reference evidence="13" key="1">
    <citation type="journal article" date="2017" name="Nat. Commun.">
        <title>The asparagus genome sheds light on the origin and evolution of a young Y chromosome.</title>
        <authorList>
            <person name="Harkess A."/>
            <person name="Zhou J."/>
            <person name="Xu C."/>
            <person name="Bowers J.E."/>
            <person name="Van der Hulst R."/>
            <person name="Ayyampalayam S."/>
            <person name="Mercati F."/>
            <person name="Riccardi P."/>
            <person name="McKain M.R."/>
            <person name="Kakrana A."/>
            <person name="Tang H."/>
            <person name="Ray J."/>
            <person name="Groenendijk J."/>
            <person name="Arikit S."/>
            <person name="Mathioni S.M."/>
            <person name="Nakano M."/>
            <person name="Shan H."/>
            <person name="Telgmann-Rauber A."/>
            <person name="Kanno A."/>
            <person name="Yue Z."/>
            <person name="Chen H."/>
            <person name="Li W."/>
            <person name="Chen Y."/>
            <person name="Xu X."/>
            <person name="Zhang Y."/>
            <person name="Luo S."/>
            <person name="Chen H."/>
            <person name="Gao J."/>
            <person name="Mao Z."/>
            <person name="Pires J.C."/>
            <person name="Luo M."/>
            <person name="Kudrna D."/>
            <person name="Wing R.A."/>
            <person name="Meyers B.C."/>
            <person name="Yi K."/>
            <person name="Kong H."/>
            <person name="Lavrijsen P."/>
            <person name="Sunseri F."/>
            <person name="Falavigna A."/>
            <person name="Ye Y."/>
            <person name="Leebens-Mack J.H."/>
            <person name="Chen G."/>
        </authorList>
    </citation>
    <scope>NUCLEOTIDE SEQUENCE [LARGE SCALE GENOMIC DNA]</scope>
    <source>
        <strain evidence="13">cv. DH0086</strain>
    </source>
</reference>
<keyword evidence="6" id="KW-0238">DNA-binding</keyword>
<dbReference type="InterPro" id="IPR044810">
    <property type="entry name" value="WRKY_plant"/>
</dbReference>
<dbReference type="SMART" id="SM00774">
    <property type="entry name" value="WRKY"/>
    <property type="match status" value="2"/>
</dbReference>
<comment type="similarity">
    <text evidence="9">Belongs to the WRKY group I family.</text>
</comment>
<comment type="subcellular location">
    <subcellularLocation>
        <location evidence="1">Nucleus</location>
    </subcellularLocation>
</comment>
<protein>
    <recommendedName>
        <fullName evidence="11">WRKY domain-containing protein</fullName>
    </recommendedName>
</protein>
<dbReference type="FunFam" id="2.20.25.80:FF:000006">
    <property type="entry name" value="WRKY transcription factor"/>
    <property type="match status" value="1"/>
</dbReference>
<sequence>MSPFSVPPPAAIFSPNSGPGGISHQQSLAQVTSQDAQSHSQMHNLPDANNNSFESGCTSHCNQRSQPASLIIDKPVDDGYNWRKYGQKQVKGGKYPRSYYKCTHPSCPVTKKVERSLEGEVTEIIYKGQHDHQKPPRHSKESNELTGNLDCANNADTSSKKESEFGHGTSEQLPGSSDDEEGDADSEPEPKKRAVDVRETEPTSSHRTVTEPRIIVQTTSEVDLLDDGFRWRKYGQKVVKGNPYPRSYYRCTSAGCNVRKQVERASTDPKEVITAYEGKHNHEIPAARNSSHNTANSIAAADILQPKVHNPIPSHQSFFKRGDLRNNVLLASCSSPAERTRHALS</sequence>
<dbReference type="AlphaFoldDB" id="A0A5P1FFV5"/>